<dbReference type="RefSeq" id="WP_013266956.1">
    <property type="nucleotide sequence ID" value="NC_014374.1"/>
</dbReference>
<reference evidence="5 6" key="1">
    <citation type="journal article" date="2010" name="Appl. Environ. Microbiol.">
        <title>The genome sequence of the crenarchaeon Acidilobus saccharovorans supports a new order, Acidilobales, and suggests an important ecological role in terrestrial acidic hot springs.</title>
        <authorList>
            <person name="Mardanov A.V."/>
            <person name="Svetlitchnyi V.A."/>
            <person name="Beletsky A.V."/>
            <person name="Prokofeva M.I."/>
            <person name="Bonch-Osmolovskaya E.A."/>
            <person name="Ravin N.V."/>
            <person name="Skryabin K.G."/>
        </authorList>
    </citation>
    <scope>NUCLEOTIDE SEQUENCE [LARGE SCALE GENOMIC DNA]</scope>
    <source>
        <strain evidence="6">DSM 16705 / JCM 18335 / VKM B-2471 / 345-15</strain>
    </source>
</reference>
<dbReference type="PANTHER" id="PTHR22981:SF80">
    <property type="entry name" value="BLR4309 PROTEIN"/>
    <property type="match status" value="1"/>
</dbReference>
<gene>
    <name evidence="5" type="ordered locus">ASAC_1039</name>
</gene>
<evidence type="ECO:0000259" key="3">
    <source>
        <dbReference type="Pfam" id="PF03446"/>
    </source>
</evidence>
<dbReference type="PANTHER" id="PTHR22981">
    <property type="entry name" value="3-HYDROXYISOBUTYRATE DEHYDROGENASE-RELATED"/>
    <property type="match status" value="1"/>
</dbReference>
<dbReference type="InterPro" id="IPR008927">
    <property type="entry name" value="6-PGluconate_DH-like_C_sf"/>
</dbReference>
<organism evidence="5 6">
    <name type="scientific">Acidilobus saccharovorans (strain DSM 16705 / JCM 18335 / VKM B-2471 / 345-15)</name>
    <dbReference type="NCBI Taxonomy" id="666510"/>
    <lineage>
        <taxon>Archaea</taxon>
        <taxon>Thermoproteota</taxon>
        <taxon>Thermoprotei</taxon>
        <taxon>Acidilobales</taxon>
        <taxon>Acidilobaceae</taxon>
        <taxon>Acidilobus</taxon>
    </lineage>
</organism>
<dbReference type="EC" id="1.1.1.31" evidence="5"/>
<dbReference type="InterPro" id="IPR013328">
    <property type="entry name" value="6PGD_dom2"/>
</dbReference>
<evidence type="ECO:0000313" key="5">
    <source>
        <dbReference type="EMBL" id="ADL19444.1"/>
    </source>
</evidence>
<feature type="domain" description="3-hydroxyisobutyrate dehydrogenase-like NAD-binding" evidence="4">
    <location>
        <begin position="164"/>
        <end position="284"/>
    </location>
</feature>
<dbReference type="STRING" id="666510.ASAC_1039"/>
<dbReference type="InterPro" id="IPR006115">
    <property type="entry name" value="6PGDH_NADP-bd"/>
</dbReference>
<dbReference type="Gene3D" id="1.10.1040.10">
    <property type="entry name" value="N-(1-d-carboxylethyl)-l-norvaline Dehydrogenase, domain 2"/>
    <property type="match status" value="1"/>
</dbReference>
<dbReference type="HOGENOM" id="CLU_035117_0_6_2"/>
<keyword evidence="2" id="KW-0520">NAD</keyword>
<dbReference type="InterPro" id="IPR036291">
    <property type="entry name" value="NAD(P)-bd_dom_sf"/>
</dbReference>
<evidence type="ECO:0000313" key="6">
    <source>
        <dbReference type="Proteomes" id="UP000000346"/>
    </source>
</evidence>
<feature type="domain" description="6-phosphogluconate dehydrogenase NADP-binding" evidence="3">
    <location>
        <begin position="4"/>
        <end position="161"/>
    </location>
</feature>
<dbReference type="InterPro" id="IPR015815">
    <property type="entry name" value="HIBADH-related"/>
</dbReference>
<dbReference type="Pfam" id="PF14833">
    <property type="entry name" value="NAD_binding_11"/>
    <property type="match status" value="1"/>
</dbReference>
<dbReference type="GO" id="GO:0050661">
    <property type="term" value="F:NADP binding"/>
    <property type="evidence" value="ECO:0007669"/>
    <property type="project" value="InterPro"/>
</dbReference>
<dbReference type="AlphaFoldDB" id="D9Q2A6"/>
<proteinExistence type="predicted"/>
<dbReference type="GO" id="GO:0008442">
    <property type="term" value="F:3-hydroxyisobutyrate dehydrogenase activity"/>
    <property type="evidence" value="ECO:0007669"/>
    <property type="project" value="UniProtKB-EC"/>
</dbReference>
<dbReference type="InParanoid" id="D9Q2A6"/>
<name>D9Q2A6_ACIS3</name>
<evidence type="ECO:0000256" key="2">
    <source>
        <dbReference type="ARBA" id="ARBA00023027"/>
    </source>
</evidence>
<accession>D9Q2A6</accession>
<dbReference type="PIRSF" id="PIRSF000103">
    <property type="entry name" value="HIBADH"/>
    <property type="match status" value="1"/>
</dbReference>
<dbReference type="Proteomes" id="UP000000346">
    <property type="component" value="Chromosome"/>
</dbReference>
<keyword evidence="6" id="KW-1185">Reference proteome</keyword>
<dbReference type="SUPFAM" id="SSF48179">
    <property type="entry name" value="6-phosphogluconate dehydrogenase C-terminal domain-like"/>
    <property type="match status" value="1"/>
</dbReference>
<protein>
    <submittedName>
        <fullName evidence="5">3-hydroxyisobutyrate dehydrogenase</fullName>
        <ecNumber evidence="5">1.1.1.31</ecNumber>
    </submittedName>
</protein>
<sequence>MMARVGVIGLGVMGYRVAANLAKAGLLAGVYNRTRARAEDFRRSYPQVEVFATPSDLADRVDYIITVLSDDNAVSAVVGNLLPHLRGKVLIDMSTISPTTSVSLAKEVSNVGGVMFDAPMMGTSVDVEQKRITVLVGGPKDRYAEVEPILSATSGRVVYVGPNGMGLYMKLAGNMIFAIFMNGLAEAINFALRAGLSPDQIIDLFLNISGTRSPSSSLKVPKMLNSDYSVQFALKHMRKDTEIMIREAQKLGVPVPLTSLASNMFRMSEGLGLGDFDVSAIAEFYRKLSQQR</sequence>
<dbReference type="SUPFAM" id="SSF51735">
    <property type="entry name" value="NAD(P)-binding Rossmann-fold domains"/>
    <property type="match status" value="1"/>
</dbReference>
<dbReference type="EMBL" id="CP001742">
    <property type="protein sequence ID" value="ADL19444.1"/>
    <property type="molecule type" value="Genomic_DNA"/>
</dbReference>
<evidence type="ECO:0000259" key="4">
    <source>
        <dbReference type="Pfam" id="PF14833"/>
    </source>
</evidence>
<dbReference type="Gene3D" id="3.40.50.720">
    <property type="entry name" value="NAD(P)-binding Rossmann-like Domain"/>
    <property type="match status" value="1"/>
</dbReference>
<dbReference type="eggNOG" id="arCOG00247">
    <property type="taxonomic scope" value="Archaea"/>
</dbReference>
<evidence type="ECO:0000256" key="1">
    <source>
        <dbReference type="ARBA" id="ARBA00023002"/>
    </source>
</evidence>
<dbReference type="Pfam" id="PF03446">
    <property type="entry name" value="NAD_binding_2"/>
    <property type="match status" value="1"/>
</dbReference>
<dbReference type="KEGG" id="asc:ASAC_1039"/>
<keyword evidence="1 5" id="KW-0560">Oxidoreductase</keyword>
<dbReference type="InterPro" id="IPR029154">
    <property type="entry name" value="HIBADH-like_NADP-bd"/>
</dbReference>
<dbReference type="GO" id="GO:0051287">
    <property type="term" value="F:NAD binding"/>
    <property type="evidence" value="ECO:0007669"/>
    <property type="project" value="InterPro"/>
</dbReference>
<dbReference type="FunCoup" id="D9Q2A6">
    <property type="interactions" value="10"/>
</dbReference>
<dbReference type="GeneID" id="9499284"/>